<dbReference type="SUPFAM" id="SSF102114">
    <property type="entry name" value="Radical SAM enzymes"/>
    <property type="match status" value="1"/>
</dbReference>
<keyword evidence="2" id="KW-0489">Methyltransferase</keyword>
<dbReference type="RefSeq" id="WP_377568619.1">
    <property type="nucleotide sequence ID" value="NZ_JBHTMP010000008.1"/>
</dbReference>
<keyword evidence="6" id="KW-0408">Iron</keyword>
<reference evidence="10" key="1">
    <citation type="journal article" date="2019" name="Int. J. Syst. Evol. Microbiol.">
        <title>The Global Catalogue of Microorganisms (GCM) 10K type strain sequencing project: providing services to taxonomists for standard genome sequencing and annotation.</title>
        <authorList>
            <consortium name="The Broad Institute Genomics Platform"/>
            <consortium name="The Broad Institute Genome Sequencing Center for Infectious Disease"/>
            <person name="Wu L."/>
            <person name="Ma J."/>
        </authorList>
    </citation>
    <scope>NUCLEOTIDE SEQUENCE [LARGE SCALE GENOMIC DNA]</scope>
    <source>
        <strain evidence="10">JCM 31037</strain>
    </source>
</reference>
<keyword evidence="4" id="KW-0949">S-adenosyl-L-methionine</keyword>
<gene>
    <name evidence="9" type="ORF">ACFQ4H_07860</name>
</gene>
<accession>A0ABW3YAY0</accession>
<dbReference type="CDD" id="cd01335">
    <property type="entry name" value="Radical_SAM"/>
    <property type="match status" value="1"/>
</dbReference>
<feature type="domain" description="Radical SAM core" evidence="8">
    <location>
        <begin position="224"/>
        <end position="473"/>
    </location>
</feature>
<keyword evidence="3" id="KW-0808">Transferase</keyword>
<evidence type="ECO:0000256" key="6">
    <source>
        <dbReference type="ARBA" id="ARBA00023004"/>
    </source>
</evidence>
<comment type="cofactor">
    <cofactor evidence="1">
        <name>[4Fe-4S] cluster</name>
        <dbReference type="ChEBI" id="CHEBI:49883"/>
    </cofactor>
</comment>
<dbReference type="InterPro" id="IPR051198">
    <property type="entry name" value="BchE-like"/>
</dbReference>
<dbReference type="PROSITE" id="PS51918">
    <property type="entry name" value="RADICAL_SAM"/>
    <property type="match status" value="1"/>
</dbReference>
<dbReference type="InterPro" id="IPR006638">
    <property type="entry name" value="Elp3/MiaA/NifB-like_rSAM"/>
</dbReference>
<proteinExistence type="predicted"/>
<protein>
    <submittedName>
        <fullName evidence="9">B12-binding domain-containing radical SAM protein</fullName>
    </submittedName>
</protein>
<keyword evidence="7" id="KW-0411">Iron-sulfur</keyword>
<dbReference type="Pfam" id="PF02310">
    <property type="entry name" value="B12-binding"/>
    <property type="match status" value="1"/>
</dbReference>
<dbReference type="SMART" id="SM00729">
    <property type="entry name" value="Elp3"/>
    <property type="match status" value="1"/>
</dbReference>
<dbReference type="PANTHER" id="PTHR43409">
    <property type="entry name" value="ANAEROBIC MAGNESIUM-PROTOPORPHYRIN IX MONOMETHYL ESTER CYCLASE-RELATED"/>
    <property type="match status" value="1"/>
</dbReference>
<evidence type="ECO:0000313" key="9">
    <source>
        <dbReference type="EMBL" id="MFD1321000.1"/>
    </source>
</evidence>
<comment type="caution">
    <text evidence="9">The sequence shown here is derived from an EMBL/GenBank/DDBJ whole genome shotgun (WGS) entry which is preliminary data.</text>
</comment>
<sequence>MTTSGRTPCSPSPGGPVTAAPSESYILGADPLRSLDLLLVNAPLRDYSRRPRTNDFTLPVLGMGYIATYAAANGFNVGVLDGEALGLTVSQIQQTINRSAPRWAGFNLLAPTYELSATIASGLDPSIEIMVGGHQAKAMPHAIIDDPRFDRLAALVVGEGESRVVELLKDRSSRSQLPGVMWRDRLLNSPVTGGIPGTKHHLAPDINALPFVDRRFFAADPYPTANGVLESAMVGARGCPYDCTFCGAAVSANPDITIRTRDPINLVAEMDEVNQRFGVTAFRFVDDLFLGYERFIRQCMAVFSDNDIGERYRWDATGRINILARADEKLIATLVQNGCREIALGVESGSERVLRHIGKRITPELTRRVVRRLTQHGINIKGYFILGLPTETRDELDMTVRHIQELWAIADANPGSFRASVFEFRPYPGTPEWNRLMMTGRYDHRQLLDYSAVDLTTDGLDEALRERDEFNFSVNIQFGEAELAYVRHKLVEVARQQHDRR</sequence>
<dbReference type="EMBL" id="JBHTMP010000008">
    <property type="protein sequence ID" value="MFD1321000.1"/>
    <property type="molecule type" value="Genomic_DNA"/>
</dbReference>
<evidence type="ECO:0000256" key="7">
    <source>
        <dbReference type="ARBA" id="ARBA00023014"/>
    </source>
</evidence>
<evidence type="ECO:0000256" key="1">
    <source>
        <dbReference type="ARBA" id="ARBA00001966"/>
    </source>
</evidence>
<dbReference type="SFLD" id="SFLDG01082">
    <property type="entry name" value="B12-binding_domain_containing"/>
    <property type="match status" value="1"/>
</dbReference>
<dbReference type="Gene3D" id="3.80.30.20">
    <property type="entry name" value="tm_1862 like domain"/>
    <property type="match status" value="1"/>
</dbReference>
<dbReference type="SFLD" id="SFLDS00029">
    <property type="entry name" value="Radical_SAM"/>
    <property type="match status" value="1"/>
</dbReference>
<dbReference type="Pfam" id="PF04055">
    <property type="entry name" value="Radical_SAM"/>
    <property type="match status" value="1"/>
</dbReference>
<dbReference type="InterPro" id="IPR034466">
    <property type="entry name" value="Methyltransferase_Class_B"/>
</dbReference>
<dbReference type="Proteomes" id="UP001597260">
    <property type="component" value="Unassembled WGS sequence"/>
</dbReference>
<dbReference type="InterPro" id="IPR058240">
    <property type="entry name" value="rSAM_sf"/>
</dbReference>
<evidence type="ECO:0000256" key="4">
    <source>
        <dbReference type="ARBA" id="ARBA00022691"/>
    </source>
</evidence>
<organism evidence="9 10">
    <name type="scientific">Micromonospora sonneratiae</name>
    <dbReference type="NCBI Taxonomy" id="1184706"/>
    <lineage>
        <taxon>Bacteria</taxon>
        <taxon>Bacillati</taxon>
        <taxon>Actinomycetota</taxon>
        <taxon>Actinomycetes</taxon>
        <taxon>Micromonosporales</taxon>
        <taxon>Micromonosporaceae</taxon>
        <taxon>Micromonospora</taxon>
    </lineage>
</organism>
<dbReference type="SFLD" id="SFLDG01123">
    <property type="entry name" value="methyltransferase_(Class_B)"/>
    <property type="match status" value="1"/>
</dbReference>
<dbReference type="PANTHER" id="PTHR43409:SF7">
    <property type="entry name" value="BLL1977 PROTEIN"/>
    <property type="match status" value="1"/>
</dbReference>
<evidence type="ECO:0000259" key="8">
    <source>
        <dbReference type="PROSITE" id="PS51918"/>
    </source>
</evidence>
<evidence type="ECO:0000313" key="10">
    <source>
        <dbReference type="Proteomes" id="UP001597260"/>
    </source>
</evidence>
<keyword evidence="10" id="KW-1185">Reference proteome</keyword>
<evidence type="ECO:0000256" key="5">
    <source>
        <dbReference type="ARBA" id="ARBA00022723"/>
    </source>
</evidence>
<keyword evidence="5" id="KW-0479">Metal-binding</keyword>
<evidence type="ECO:0000256" key="2">
    <source>
        <dbReference type="ARBA" id="ARBA00022603"/>
    </source>
</evidence>
<dbReference type="InterPro" id="IPR006158">
    <property type="entry name" value="Cobalamin-bd"/>
</dbReference>
<evidence type="ECO:0000256" key="3">
    <source>
        <dbReference type="ARBA" id="ARBA00022679"/>
    </source>
</evidence>
<dbReference type="InterPro" id="IPR023404">
    <property type="entry name" value="rSAM_horseshoe"/>
</dbReference>
<dbReference type="InterPro" id="IPR007197">
    <property type="entry name" value="rSAM"/>
</dbReference>
<name>A0ABW3YAY0_9ACTN</name>
<dbReference type="Gene3D" id="3.40.50.280">
    <property type="entry name" value="Cobalamin-binding domain"/>
    <property type="match status" value="1"/>
</dbReference>